<dbReference type="EMBL" id="PEBI01000001">
    <property type="protein sequence ID" value="PJM74088.1"/>
    <property type="molecule type" value="Genomic_DNA"/>
</dbReference>
<comment type="caution">
    <text evidence="1">The sequence shown here is derived from an EMBL/GenBank/DDBJ whole genome shotgun (WGS) entry which is preliminary data.</text>
</comment>
<keyword evidence="2" id="KW-1185">Reference proteome</keyword>
<dbReference type="Proteomes" id="UP000229095">
    <property type="component" value="Unassembled WGS sequence"/>
</dbReference>
<dbReference type="RefSeq" id="WP_100510230.1">
    <property type="nucleotide sequence ID" value="NZ_PEBI01000001.1"/>
</dbReference>
<sequence>MPMNDIRTTDINLSSLSELLRASSRTIDVADTGAGLVITDNRAVYLKTYVGTNGIVRSRWEYPQPDKRGHVRGLRDHDTATVATFTDRCVELPPFVLTGDSSHQAIRLRLHLNRQTNRFAPHQVHTALRLPQLAASSDVRYDVWRSYHRLMQNIIDDGDTDAVFSGAIGRDLQLLMDAIASPTGLALIAALVIDEVERTKPDINKTEQDHQLRYVVEDLDYSGADDAGQLAELLDTAAELIAGVRVRPDFARVRAMRDLLTGIVNRLPENALADAGFTRGMAGHVLILISWWLGSDLSRLADAALRLEMLTEAQLTAAGTSAGVGLKPVGGSSVCTRAVRNGRPGWKR</sequence>
<protein>
    <submittedName>
        <fullName evidence="1">Uncharacterized protein</fullName>
    </submittedName>
</protein>
<organism evidence="1 2">
    <name type="scientific">Bifidobacterium primatium</name>
    <dbReference type="NCBI Taxonomy" id="2045438"/>
    <lineage>
        <taxon>Bacteria</taxon>
        <taxon>Bacillati</taxon>
        <taxon>Actinomycetota</taxon>
        <taxon>Actinomycetes</taxon>
        <taxon>Bifidobacteriales</taxon>
        <taxon>Bifidobacteriaceae</taxon>
        <taxon>Bifidobacterium</taxon>
    </lineage>
</organism>
<dbReference type="AlphaFoldDB" id="A0A2M9HBA2"/>
<evidence type="ECO:0000313" key="1">
    <source>
        <dbReference type="EMBL" id="PJM74088.1"/>
    </source>
</evidence>
<proteinExistence type="predicted"/>
<reference evidence="1 2" key="1">
    <citation type="submission" date="2017-10" db="EMBL/GenBank/DDBJ databases">
        <title>Draft genome sequences of strains TRE 1, TRE 9, TRE H and TRI 7, isolated from tamarins, belonging to four potential novel Bifidobacterium species.</title>
        <authorList>
            <person name="Mattarelli P."/>
            <person name="Modesto M."/>
            <person name="Puglisi E."/>
            <person name="Morelli L."/>
            <person name="Spezio C."/>
            <person name="Bonetti A."/>
            <person name="Sandri C."/>
        </authorList>
    </citation>
    <scope>NUCLEOTIDE SEQUENCE [LARGE SCALE GENOMIC DNA]</scope>
    <source>
        <strain evidence="2">TRE1</strain>
    </source>
</reference>
<evidence type="ECO:0000313" key="2">
    <source>
        <dbReference type="Proteomes" id="UP000229095"/>
    </source>
</evidence>
<accession>A0A2M9HBA2</accession>
<gene>
    <name evidence="1" type="ORF">CS006_02810</name>
</gene>
<dbReference type="OrthoDB" id="3229031at2"/>
<name>A0A2M9HBA2_9BIFI</name>